<proteinExistence type="predicted"/>
<dbReference type="Proteomes" id="UP000441586">
    <property type="component" value="Unassembled WGS sequence"/>
</dbReference>
<dbReference type="PROSITE" id="PS51257">
    <property type="entry name" value="PROKAR_LIPOPROTEIN"/>
    <property type="match status" value="1"/>
</dbReference>
<dbReference type="AlphaFoldDB" id="A0A6A4RG21"/>
<evidence type="ECO:0000313" key="1">
    <source>
        <dbReference type="EMBL" id="KAE9628502.1"/>
    </source>
</evidence>
<organism evidence="1 2">
    <name type="scientific">Parasedimentitalea maritima</name>
    <dbReference type="NCBI Taxonomy" id="2578117"/>
    <lineage>
        <taxon>Bacteria</taxon>
        <taxon>Pseudomonadati</taxon>
        <taxon>Pseudomonadota</taxon>
        <taxon>Alphaproteobacteria</taxon>
        <taxon>Rhodobacterales</taxon>
        <taxon>Paracoccaceae</taxon>
        <taxon>Parasedimentitalea</taxon>
    </lineage>
</organism>
<comment type="caution">
    <text evidence="1">The sequence shown here is derived from an EMBL/GenBank/DDBJ whole genome shotgun (WGS) entry which is preliminary data.</text>
</comment>
<sequence length="158" mass="17579">MIKSLKAPVFILVVSLVTSCAPLSLYYKPGVEVSRMQSDSLTCETLALKDAPVANEIRQSPPIFYPGGEFCNGTNCYYRPGYWVEGNIYTVDVNRGLRHRIENQCMTDKGYQQVELEICNPSVAKAAGNAQTIRMPQLSEKSCAVRHENGSFLIVDPR</sequence>
<gene>
    <name evidence="1" type="ORF">GP644_15075</name>
</gene>
<protein>
    <recommendedName>
        <fullName evidence="3">Lipoprotein</fullName>
    </recommendedName>
</protein>
<name>A0A6A4RG21_9RHOB</name>
<evidence type="ECO:0008006" key="3">
    <source>
        <dbReference type="Google" id="ProtNLM"/>
    </source>
</evidence>
<dbReference type="EMBL" id="WSFO01000009">
    <property type="protein sequence ID" value="KAE9628502.1"/>
    <property type="molecule type" value="Genomic_DNA"/>
</dbReference>
<evidence type="ECO:0000313" key="2">
    <source>
        <dbReference type="Proteomes" id="UP000441586"/>
    </source>
</evidence>
<reference evidence="1 2" key="1">
    <citation type="submission" date="2019-12" db="EMBL/GenBank/DDBJ databases">
        <authorList>
            <person name="Zhang Y.-J."/>
        </authorList>
    </citation>
    <scope>NUCLEOTIDE SEQUENCE [LARGE SCALE GENOMIC DNA]</scope>
    <source>
        <strain evidence="1 2">H18S-6</strain>
    </source>
</reference>
<dbReference type="RefSeq" id="WP_158980242.1">
    <property type="nucleotide sequence ID" value="NZ_WSFO01000009.1"/>
</dbReference>
<accession>A0A6A4RG21</accession>